<protein>
    <submittedName>
        <fullName evidence="1">Flagellar biosynthetic protein fliU</fullName>
    </submittedName>
</protein>
<dbReference type="RefSeq" id="WP_055290304.1">
    <property type="nucleotide sequence ID" value="NZ_CP173382.1"/>
</dbReference>
<dbReference type="AlphaFoldDB" id="A0A173TU49"/>
<name>A0A173TU49_EUBRA</name>
<reference evidence="1 2" key="1">
    <citation type="submission" date="2015-09" db="EMBL/GenBank/DDBJ databases">
        <authorList>
            <consortium name="Pathogen Informatics"/>
        </authorList>
    </citation>
    <scope>NUCLEOTIDE SEQUENCE [LARGE SCALE GENOMIC DNA]</scope>
    <source>
        <strain evidence="1 2">2789STDY5608891</strain>
    </source>
</reference>
<gene>
    <name evidence="1" type="primary">fliU</name>
    <name evidence="1" type="ORF">ERS852448_01688</name>
</gene>
<keyword evidence="1" id="KW-0282">Flagellum</keyword>
<dbReference type="NCBIfam" id="NF038110">
    <property type="entry name" value="Lys_methyl_FliB"/>
    <property type="match status" value="1"/>
</dbReference>
<keyword evidence="1" id="KW-0966">Cell projection</keyword>
<dbReference type="OrthoDB" id="86584at2"/>
<dbReference type="EMBL" id="CYYA01000010">
    <property type="protein sequence ID" value="CUN06211.1"/>
    <property type="molecule type" value="Genomic_DNA"/>
</dbReference>
<evidence type="ECO:0000313" key="2">
    <source>
        <dbReference type="Proteomes" id="UP000095492"/>
    </source>
</evidence>
<organism evidence="1 2">
    <name type="scientific">Eubacterium ramulus</name>
    <dbReference type="NCBI Taxonomy" id="39490"/>
    <lineage>
        <taxon>Bacteria</taxon>
        <taxon>Bacillati</taxon>
        <taxon>Bacillota</taxon>
        <taxon>Clostridia</taxon>
        <taxon>Eubacteriales</taxon>
        <taxon>Eubacteriaceae</taxon>
        <taxon>Eubacterium</taxon>
    </lineage>
</organism>
<accession>A0A173TU49</accession>
<evidence type="ECO:0000313" key="1">
    <source>
        <dbReference type="EMBL" id="CUN06211.1"/>
    </source>
</evidence>
<sequence length="383" mass="44601">MKTYYPSYYKNFICIADKCPITCCQEWNIGVDDTTYDRWCHTTPPNDMPYLHKVLSDYTSLREHQHMITLNEEKKCPFLCKNKLCRLVLHHGDDILSETCTMFPREYHHFATHTEASLMPGCPAVLDLWQMQPQLLFPKISEIVTLSPEEQILFQVRDHILQIVQCPDYSPELSLLESFYILSELPTTALSGILLADYFSTETQTQLSAAITNMKFSTEDMLYECNELLQDLAVNYQKEGLYEEFLTPLLDLAGNISTNSYPADLSQKWKLFRAHWDKHAPLLRAFLSNEIFADLLLPDNDLNGMLIHLQWIGMEYAAIRYSIFLSWLLSGEHTLTCNDIRDAIVILTRMTGYDDDDIYEYLENSFESLYWEWGYFAMILADV</sequence>
<keyword evidence="1" id="KW-0969">Cilium</keyword>
<dbReference type="Proteomes" id="UP000095492">
    <property type="component" value="Unassembled WGS sequence"/>
</dbReference>
<dbReference type="GeneID" id="97391813"/>
<dbReference type="STRING" id="39490.ERS852448_01688"/>
<proteinExistence type="predicted"/>